<dbReference type="PANTHER" id="PTHR10367">
    <property type="entry name" value="MRNA-CAPPING ENZYME"/>
    <property type="match status" value="1"/>
</dbReference>
<feature type="compositionally biased region" description="Basic and acidic residues" evidence="1">
    <location>
        <begin position="218"/>
        <end position="231"/>
    </location>
</feature>
<dbReference type="GO" id="GO:0004651">
    <property type="term" value="F:polynucleotide 5'-phosphatase activity"/>
    <property type="evidence" value="ECO:0007669"/>
    <property type="project" value="TreeGrafter"/>
</dbReference>
<protein>
    <recommendedName>
        <fullName evidence="3">Tyrosine specific protein phosphatases domain-containing protein</fullName>
    </recommendedName>
</protein>
<proteinExistence type="predicted"/>
<dbReference type="STRING" id="144197.ENSSPAP00000007601"/>
<name>A0A3B4ZIZ2_9TELE</name>
<evidence type="ECO:0008006" key="3">
    <source>
        <dbReference type="Google" id="ProtNLM"/>
    </source>
</evidence>
<organism evidence="2">
    <name type="scientific">Stegastes partitus</name>
    <name type="common">bicolor damselfish</name>
    <dbReference type="NCBI Taxonomy" id="144197"/>
    <lineage>
        <taxon>Eukaryota</taxon>
        <taxon>Metazoa</taxon>
        <taxon>Chordata</taxon>
        <taxon>Craniata</taxon>
        <taxon>Vertebrata</taxon>
        <taxon>Euteleostomi</taxon>
        <taxon>Actinopterygii</taxon>
        <taxon>Neopterygii</taxon>
        <taxon>Teleostei</taxon>
        <taxon>Neoteleostei</taxon>
        <taxon>Acanthomorphata</taxon>
        <taxon>Ovalentaria</taxon>
        <taxon>Pomacentridae</taxon>
        <taxon>Stegastes</taxon>
    </lineage>
</organism>
<feature type="compositionally biased region" description="Low complexity" evidence="1">
    <location>
        <begin position="179"/>
        <end position="194"/>
    </location>
</feature>
<evidence type="ECO:0000313" key="2">
    <source>
        <dbReference type="Ensembl" id="ENSSPAP00000007601.1"/>
    </source>
</evidence>
<dbReference type="InterPro" id="IPR029021">
    <property type="entry name" value="Prot-tyrosine_phosphatase-like"/>
</dbReference>
<dbReference type="InterPro" id="IPR051029">
    <property type="entry name" value="mRNA_Capping_Enz/RNA_Phosphat"/>
</dbReference>
<dbReference type="PANTHER" id="PTHR10367:SF9">
    <property type="entry name" value="DUAL-SPECIFICITY PHOSPHATASE 11 (RNA_RNP COMPLEX 1-INTERACTING)"/>
    <property type="match status" value="1"/>
</dbReference>
<feature type="region of interest" description="Disordered" evidence="1">
    <location>
        <begin position="208"/>
        <end position="254"/>
    </location>
</feature>
<feature type="compositionally biased region" description="Polar residues" evidence="1">
    <location>
        <begin position="161"/>
        <end position="173"/>
    </location>
</feature>
<feature type="region of interest" description="Disordered" evidence="1">
    <location>
        <begin position="123"/>
        <end position="196"/>
    </location>
</feature>
<feature type="compositionally biased region" description="Polar residues" evidence="1">
    <location>
        <begin position="208"/>
        <end position="217"/>
    </location>
</feature>
<dbReference type="Ensembl" id="ENSSPAT00000007747.1">
    <property type="protein sequence ID" value="ENSSPAP00000007601.1"/>
    <property type="gene ID" value="ENSSPAG00000005805.1"/>
</dbReference>
<feature type="compositionally biased region" description="Low complexity" evidence="1">
    <location>
        <begin position="129"/>
        <end position="155"/>
    </location>
</feature>
<dbReference type="GeneTree" id="ENSGT00940000155847"/>
<reference evidence="2" key="1">
    <citation type="submission" date="2023-09" db="UniProtKB">
        <authorList>
            <consortium name="Ensembl"/>
        </authorList>
    </citation>
    <scope>IDENTIFICATION</scope>
</reference>
<sequence length="312" mass="35803">MGERDCIPDRWLDYCPVGRRIPGTRFIAFKNQELGLIINLTFTRRYYELSDAVRQFLKEDCDNDKLIGVHWTHGLNRTVYLVCRYLINVDGYGTERQNYLCNLQNATKRSNDRIDEPQEEAIRGLAVERPPQTTRQDQRPPQTTRQDQRPPQSTRQDQRPAQITRQDQRPPQSTRQDQRPPQTNRQDQRPPQTTRQEEQLFQNITAATEQDRQGSSSGHKEAEPLFSDDPHGFSPGSPASSHSQETSIHPSIISTPSSSLGSIYNHQLTSACFWTVGGSRRTRREPTLHGENMEAPHRKIPGVLTGTPTFYL</sequence>
<dbReference type="SUPFAM" id="SSF52799">
    <property type="entry name" value="(Phosphotyrosine protein) phosphatases II"/>
    <property type="match status" value="1"/>
</dbReference>
<dbReference type="AlphaFoldDB" id="A0A3B4ZIZ2"/>
<evidence type="ECO:0000256" key="1">
    <source>
        <dbReference type="SAM" id="MobiDB-lite"/>
    </source>
</evidence>
<accession>A0A3B4ZIZ2</accession>
<dbReference type="Gene3D" id="3.90.190.10">
    <property type="entry name" value="Protein tyrosine phosphatase superfamily"/>
    <property type="match status" value="2"/>
</dbReference>